<organism evidence="3 4">
    <name type="scientific">Dyadobacter chenhuakuii</name>
    <dbReference type="NCBI Taxonomy" id="2909339"/>
    <lineage>
        <taxon>Bacteria</taxon>
        <taxon>Pseudomonadati</taxon>
        <taxon>Bacteroidota</taxon>
        <taxon>Cytophagia</taxon>
        <taxon>Cytophagales</taxon>
        <taxon>Spirosomataceae</taxon>
        <taxon>Dyadobacter</taxon>
    </lineage>
</organism>
<dbReference type="RefSeq" id="WP_235161102.1">
    <property type="nucleotide sequence ID" value="NZ_JAKFFV010000008.1"/>
</dbReference>
<keyword evidence="2" id="KW-0472">Membrane</keyword>
<dbReference type="Proteomes" id="UP001139411">
    <property type="component" value="Unassembled WGS sequence"/>
</dbReference>
<evidence type="ECO:0000313" key="4">
    <source>
        <dbReference type="Proteomes" id="UP001139411"/>
    </source>
</evidence>
<evidence type="ECO:0000256" key="1">
    <source>
        <dbReference type="SAM" id="MobiDB-lite"/>
    </source>
</evidence>
<sequence>MKKHPVDDLFKRRLSEFEKKPSAAAWEKIQTSTKKERRLAGWVWYAAASVVITLVAGYIVWNSERSNIETIGKEEKIAVISKQTEIAKEREIVQEHQVEKIPVPAKEIQVSSEDIALNEKKKPLQHPGNARPNAKEPISVNKPIQSIEPQNLAINDVELEKEPVAKLPAIEKSAPIAEEVLAAKITPMPVEQTRVVVVAVETSDQDEDKPKSSKFSKVFRQLKNARAGERVDWEEVGFNPKSLVAKVDDRLRNGEEKVSEKYHNLKDKTKL</sequence>
<feature type="region of interest" description="Disordered" evidence="1">
    <location>
        <begin position="120"/>
        <end position="139"/>
    </location>
</feature>
<proteinExistence type="predicted"/>
<protein>
    <submittedName>
        <fullName evidence="3">Uncharacterized protein</fullName>
    </submittedName>
</protein>
<dbReference type="EMBL" id="JAKFFV010000008">
    <property type="protein sequence ID" value="MCF2499529.1"/>
    <property type="molecule type" value="Genomic_DNA"/>
</dbReference>
<evidence type="ECO:0000313" key="3">
    <source>
        <dbReference type="EMBL" id="MCF2499529.1"/>
    </source>
</evidence>
<feature type="transmembrane region" description="Helical" evidence="2">
    <location>
        <begin position="42"/>
        <end position="61"/>
    </location>
</feature>
<evidence type="ECO:0000256" key="2">
    <source>
        <dbReference type="SAM" id="Phobius"/>
    </source>
</evidence>
<comment type="caution">
    <text evidence="3">The sequence shown here is derived from an EMBL/GenBank/DDBJ whole genome shotgun (WGS) entry which is preliminary data.</text>
</comment>
<accession>A0A9X1QEJ6</accession>
<reference evidence="3" key="1">
    <citation type="submission" date="2022-01" db="EMBL/GenBank/DDBJ databases">
        <title>Novel species in genus Dyadobacter.</title>
        <authorList>
            <person name="Ma C."/>
        </authorList>
    </citation>
    <scope>NUCLEOTIDE SEQUENCE</scope>
    <source>
        <strain evidence="3">CY357</strain>
    </source>
</reference>
<keyword evidence="2" id="KW-0812">Transmembrane</keyword>
<dbReference type="AlphaFoldDB" id="A0A9X1QEJ6"/>
<keyword evidence="2" id="KW-1133">Transmembrane helix</keyword>
<name>A0A9X1QEJ6_9BACT</name>
<gene>
    <name evidence="3" type="ORF">L0661_14490</name>
</gene>